<dbReference type="STRING" id="101091.A0A1C7NLR7"/>
<name>A0A1C7NLR7_9FUNG</name>
<dbReference type="Proteomes" id="UP000093000">
    <property type="component" value="Unassembled WGS sequence"/>
</dbReference>
<protein>
    <submittedName>
        <fullName evidence="1">Uncharacterized protein</fullName>
    </submittedName>
</protein>
<organism evidence="1 2">
    <name type="scientific">Choanephora cucurbitarum</name>
    <dbReference type="NCBI Taxonomy" id="101091"/>
    <lineage>
        <taxon>Eukaryota</taxon>
        <taxon>Fungi</taxon>
        <taxon>Fungi incertae sedis</taxon>
        <taxon>Mucoromycota</taxon>
        <taxon>Mucoromycotina</taxon>
        <taxon>Mucoromycetes</taxon>
        <taxon>Mucorales</taxon>
        <taxon>Mucorineae</taxon>
        <taxon>Choanephoraceae</taxon>
        <taxon>Choanephoroideae</taxon>
        <taxon>Choanephora</taxon>
    </lineage>
</organism>
<sequence length="147" mass="16757">MASRLFQKTSLLRQSVRGYATESKQATQEFPVESFGTNAWRNGVIAVVAGLVWFRVDQHMTGSGDEKHPFTRWIEYRMMTTAEENDKVNHTNLAGAEAAAQYKLFYQEAQRSPIHRMRYPEAFERASPRGLTAGNQVDLSDLKIRSD</sequence>
<dbReference type="PANTHER" id="PTHR42100:SF1">
    <property type="entry name" value="OXIDOREDUCTASE 178 KDA SUBUNIT, PUTATIVE (AFU_ORTHOLOGUE AFUA_8G04320)-RELATED"/>
    <property type="match status" value="1"/>
</dbReference>
<evidence type="ECO:0000313" key="1">
    <source>
        <dbReference type="EMBL" id="OBZ89799.1"/>
    </source>
</evidence>
<dbReference type="OrthoDB" id="2120038at2759"/>
<keyword evidence="2" id="KW-1185">Reference proteome</keyword>
<evidence type="ECO:0000313" key="2">
    <source>
        <dbReference type="Proteomes" id="UP000093000"/>
    </source>
</evidence>
<dbReference type="AlphaFoldDB" id="A0A1C7NLR7"/>
<dbReference type="GO" id="GO:0005739">
    <property type="term" value="C:mitochondrion"/>
    <property type="evidence" value="ECO:0007669"/>
    <property type="project" value="InterPro"/>
</dbReference>
<accession>A0A1C7NLR7</accession>
<gene>
    <name evidence="1" type="ORF">A0J61_02158</name>
</gene>
<dbReference type="EMBL" id="LUGH01000078">
    <property type="protein sequence ID" value="OBZ89799.1"/>
    <property type="molecule type" value="Genomic_DNA"/>
</dbReference>
<reference evidence="1 2" key="1">
    <citation type="submission" date="2016-03" db="EMBL/GenBank/DDBJ databases">
        <title>Choanephora cucurbitarum.</title>
        <authorList>
            <person name="Min B."/>
            <person name="Park H."/>
            <person name="Park J.-H."/>
            <person name="Shin H.-D."/>
            <person name="Choi I.-G."/>
        </authorList>
    </citation>
    <scope>NUCLEOTIDE SEQUENCE [LARGE SCALE GENOMIC DNA]</scope>
    <source>
        <strain evidence="1 2">KUS-F28377</strain>
    </source>
</reference>
<comment type="caution">
    <text evidence="1">The sequence shown here is derived from an EMBL/GenBank/DDBJ whole genome shotgun (WGS) entry which is preliminary data.</text>
</comment>
<dbReference type="InterPro" id="IPR034444">
    <property type="entry name" value="Nuo17.8"/>
</dbReference>
<proteinExistence type="predicted"/>
<dbReference type="InParanoid" id="A0A1C7NLR7"/>
<dbReference type="PANTHER" id="PTHR42100">
    <property type="entry name" value="OXIDOREDUCTASE 178 KDA SUBUNIT, PUTATIVE (AFU_ORTHOLOGUE AFUA_8G04320)-RELATED"/>
    <property type="match status" value="1"/>
</dbReference>